<proteinExistence type="predicted"/>
<keyword evidence="2" id="KW-1185">Reference proteome</keyword>
<reference evidence="1" key="1">
    <citation type="submission" date="2023-09" db="EMBL/GenBank/DDBJ databases">
        <title>Vallitalea sediminicola and Vallitalea maricola sp. nov., anaerobic bacteria isolated from marine sediment.</title>
        <authorList>
            <person name="Hirano S."/>
            <person name="Maeda A."/>
            <person name="Terahara T."/>
            <person name="Mori K."/>
            <person name="Hamada M."/>
            <person name="Matsumoto R."/>
            <person name="Kobayashi T."/>
        </authorList>
    </citation>
    <scope>NUCLEOTIDE SEQUENCE</scope>
    <source>
        <strain evidence="1">AN17-2</strain>
    </source>
</reference>
<dbReference type="Proteomes" id="UP001374599">
    <property type="component" value="Unassembled WGS sequence"/>
</dbReference>
<evidence type="ECO:0000313" key="1">
    <source>
        <dbReference type="EMBL" id="GMQ65183.1"/>
    </source>
</evidence>
<sequence>MKGLFISIEGADGSGKSTQIDKLKSYLENHNYEFVFTREPGGTVISESIRDIILNKDFMEMSDMTETLLYAASRAQHVEQYIKPLLDEGKIVICDRFVDSSVVYQGHARGLGIDNVEQINKYATGGLEPDITILLDIDAEEGLKRKKDQRELDRLELQKFDFHKNVSEGYRKLAELHSDRIKKIDASESVENIHREIINTIEHIINNRYNYNK</sequence>
<keyword evidence="1" id="KW-0808">Transferase</keyword>
<name>A0ACB5URF3_9FIRM</name>
<gene>
    <name evidence="1" type="primary">tmk</name>
    <name evidence="1" type="ORF">AN2V17_44250</name>
</gene>
<protein>
    <submittedName>
        <fullName evidence="1">dTMP kinase</fullName>
    </submittedName>
</protein>
<keyword evidence="1" id="KW-0418">Kinase</keyword>
<accession>A0ACB5URF3</accession>
<comment type="caution">
    <text evidence="1">The sequence shown here is derived from an EMBL/GenBank/DDBJ whole genome shotgun (WGS) entry which is preliminary data.</text>
</comment>
<evidence type="ECO:0000313" key="2">
    <source>
        <dbReference type="Proteomes" id="UP001374599"/>
    </source>
</evidence>
<dbReference type="EMBL" id="BTPU01000100">
    <property type="protein sequence ID" value="GMQ65183.1"/>
    <property type="molecule type" value="Genomic_DNA"/>
</dbReference>
<organism evidence="1 2">
    <name type="scientific">Vallitalea maricola</name>
    <dbReference type="NCBI Taxonomy" id="3074433"/>
    <lineage>
        <taxon>Bacteria</taxon>
        <taxon>Bacillati</taxon>
        <taxon>Bacillota</taxon>
        <taxon>Clostridia</taxon>
        <taxon>Lachnospirales</taxon>
        <taxon>Vallitaleaceae</taxon>
        <taxon>Vallitalea</taxon>
    </lineage>
</organism>